<name>A0A929N064_9ACTO</name>
<proteinExistence type="predicted"/>
<feature type="transmembrane region" description="Helical" evidence="1">
    <location>
        <begin position="39"/>
        <end position="60"/>
    </location>
</feature>
<dbReference type="Proteomes" id="UP000718630">
    <property type="component" value="Unassembled WGS sequence"/>
</dbReference>
<dbReference type="AlphaFoldDB" id="A0A929N064"/>
<organism evidence="3 4">
    <name type="scientific">Schaalia georgiae</name>
    <dbReference type="NCBI Taxonomy" id="52768"/>
    <lineage>
        <taxon>Bacteria</taxon>
        <taxon>Bacillati</taxon>
        <taxon>Actinomycetota</taxon>
        <taxon>Actinomycetes</taxon>
        <taxon>Actinomycetales</taxon>
        <taxon>Actinomycetaceae</taxon>
        <taxon>Schaalia</taxon>
    </lineage>
</organism>
<evidence type="ECO:0000259" key="2">
    <source>
        <dbReference type="Pfam" id="PF19843"/>
    </source>
</evidence>
<keyword evidence="1" id="KW-0472">Membrane</keyword>
<keyword evidence="1" id="KW-1133">Transmembrane helix</keyword>
<dbReference type="InterPro" id="IPR046281">
    <property type="entry name" value="DUF6318"/>
</dbReference>
<dbReference type="Pfam" id="PF19843">
    <property type="entry name" value="DUF6318"/>
    <property type="match status" value="1"/>
</dbReference>
<gene>
    <name evidence="3" type="ORF">HXK03_06000</name>
</gene>
<sequence length="231" mass="24861">MKRATTMVRTWHEDVVPVRAGSRAPGPGSRGSQTGGRAWRALAVLMSAVSAVSACSAFGASSLAMSGGYQIQSDGSPRWPNNAGPMPSTGPATWTFTDDGCRETAKLYLRLVAYAWNKGDASAITNASQPGCRACKDTVSRIEDHYQHGDWATGAASSDFTVTKVAQADAAVAGDGVYGVFITYRFRTPDVYREGRLTRGHEETQSVVVRLAWSGHNWLVQEIEDQPQEES</sequence>
<dbReference type="EMBL" id="JABZFZ010000308">
    <property type="protein sequence ID" value="MBF0940412.1"/>
    <property type="molecule type" value="Genomic_DNA"/>
</dbReference>
<protein>
    <recommendedName>
        <fullName evidence="2">DUF6318 domain-containing protein</fullName>
    </recommendedName>
</protein>
<comment type="caution">
    <text evidence="3">The sequence shown here is derived from an EMBL/GenBank/DDBJ whole genome shotgun (WGS) entry which is preliminary data.</text>
</comment>
<evidence type="ECO:0000313" key="4">
    <source>
        <dbReference type="Proteomes" id="UP000718630"/>
    </source>
</evidence>
<evidence type="ECO:0000313" key="3">
    <source>
        <dbReference type="EMBL" id="MBF0940412.1"/>
    </source>
</evidence>
<keyword evidence="1" id="KW-0812">Transmembrane</keyword>
<feature type="domain" description="DUF6318" evidence="2">
    <location>
        <begin position="83"/>
        <end position="222"/>
    </location>
</feature>
<accession>A0A929N064</accession>
<evidence type="ECO:0000256" key="1">
    <source>
        <dbReference type="SAM" id="Phobius"/>
    </source>
</evidence>
<reference evidence="3" key="1">
    <citation type="submission" date="2020-04" db="EMBL/GenBank/DDBJ databases">
        <title>Deep metagenomics examines the oral microbiome during advanced dental caries in children, revealing novel taxa and co-occurrences with host molecules.</title>
        <authorList>
            <person name="Baker J.L."/>
            <person name="Morton J.T."/>
            <person name="Dinis M."/>
            <person name="Alvarez R."/>
            <person name="Tran N.C."/>
            <person name="Knight R."/>
            <person name="Edlund A."/>
        </authorList>
    </citation>
    <scope>NUCLEOTIDE SEQUENCE</scope>
    <source>
        <strain evidence="3">JCVI_32_bin.64</strain>
    </source>
</reference>